<evidence type="ECO:0000256" key="1">
    <source>
        <dbReference type="SAM" id="MobiDB-lite"/>
    </source>
</evidence>
<feature type="compositionally biased region" description="Low complexity" evidence="1">
    <location>
        <begin position="187"/>
        <end position="210"/>
    </location>
</feature>
<feature type="compositionally biased region" description="Pro residues" evidence="1">
    <location>
        <begin position="52"/>
        <end position="63"/>
    </location>
</feature>
<keyword evidence="3" id="KW-1185">Reference proteome</keyword>
<feature type="region of interest" description="Disordered" evidence="1">
    <location>
        <begin position="186"/>
        <end position="249"/>
    </location>
</feature>
<dbReference type="Proteomes" id="UP001292094">
    <property type="component" value="Unassembled WGS sequence"/>
</dbReference>
<dbReference type="AlphaFoldDB" id="A0AAE1TNK1"/>
<feature type="compositionally biased region" description="Low complexity" evidence="1">
    <location>
        <begin position="64"/>
        <end position="73"/>
    </location>
</feature>
<name>A0AAE1TNK1_9EUCA</name>
<dbReference type="EMBL" id="JAWZYT010005691">
    <property type="protein sequence ID" value="KAK4289864.1"/>
    <property type="molecule type" value="Genomic_DNA"/>
</dbReference>
<accession>A0AAE1TNK1</accession>
<reference evidence="2" key="1">
    <citation type="submission" date="2023-11" db="EMBL/GenBank/DDBJ databases">
        <title>Genome assemblies of two species of porcelain crab, Petrolisthes cinctipes and Petrolisthes manimaculis (Anomura: Porcellanidae).</title>
        <authorList>
            <person name="Angst P."/>
        </authorList>
    </citation>
    <scope>NUCLEOTIDE SEQUENCE</scope>
    <source>
        <strain evidence="2">PB745_02</strain>
        <tissue evidence="2">Gill</tissue>
    </source>
</reference>
<feature type="compositionally biased region" description="Pro residues" evidence="1">
    <location>
        <begin position="211"/>
        <end position="224"/>
    </location>
</feature>
<feature type="region of interest" description="Disordered" evidence="1">
    <location>
        <begin position="44"/>
        <end position="76"/>
    </location>
</feature>
<protein>
    <submittedName>
        <fullName evidence="2">Uncharacterized protein</fullName>
    </submittedName>
</protein>
<evidence type="ECO:0000313" key="2">
    <source>
        <dbReference type="EMBL" id="KAK4289864.1"/>
    </source>
</evidence>
<feature type="compositionally biased region" description="Pro residues" evidence="1">
    <location>
        <begin position="232"/>
        <end position="242"/>
    </location>
</feature>
<organism evidence="2 3">
    <name type="scientific">Petrolisthes manimaculis</name>
    <dbReference type="NCBI Taxonomy" id="1843537"/>
    <lineage>
        <taxon>Eukaryota</taxon>
        <taxon>Metazoa</taxon>
        <taxon>Ecdysozoa</taxon>
        <taxon>Arthropoda</taxon>
        <taxon>Crustacea</taxon>
        <taxon>Multicrustacea</taxon>
        <taxon>Malacostraca</taxon>
        <taxon>Eumalacostraca</taxon>
        <taxon>Eucarida</taxon>
        <taxon>Decapoda</taxon>
        <taxon>Pleocyemata</taxon>
        <taxon>Anomura</taxon>
        <taxon>Galatheoidea</taxon>
        <taxon>Porcellanidae</taxon>
        <taxon>Petrolisthes</taxon>
    </lineage>
</organism>
<proteinExistence type="predicted"/>
<comment type="caution">
    <text evidence="2">The sequence shown here is derived from an EMBL/GenBank/DDBJ whole genome shotgun (WGS) entry which is preliminary data.</text>
</comment>
<sequence>MTHLWRVIVSGGGGGGGGGSGGGGGGWRSGRWLVVSGVAGGKKVTRSDATSHPPPPFPPPSLPLLPSSAAPSPVQSGGAWGPLGASPSLVSQSVGRLVGWLPRRRFRCQNSVCVCTCVCVCFPWDRYKCFFYFFVGCHLLLDIRRLIGVASDPQHLSVAPLHRRQCLGSPAPLTCPSSFLTRPSSFLTRPSTSLTRPPSSLTRPPSSLTSPPSPLTPPSSPLTHPPSSLTHPPSPLTRPPSPLTRRPPSVCHQCFGSTLPPDPLNDPLLVSEGATVYYYVFASFSCDNQQA</sequence>
<evidence type="ECO:0000313" key="3">
    <source>
        <dbReference type="Proteomes" id="UP001292094"/>
    </source>
</evidence>
<gene>
    <name evidence="2" type="ORF">Pmani_037191</name>
</gene>